<evidence type="ECO:0000313" key="3">
    <source>
        <dbReference type="Proteomes" id="UP000271087"/>
    </source>
</evidence>
<dbReference type="AlphaFoldDB" id="A0A182EUN6"/>
<accession>A0A182EUN6</accession>
<dbReference type="EMBL" id="UYRW01008994">
    <property type="protein sequence ID" value="VDM97327.1"/>
    <property type="molecule type" value="Genomic_DNA"/>
</dbReference>
<feature type="compositionally biased region" description="Basic and acidic residues" evidence="1">
    <location>
        <begin position="37"/>
        <end position="50"/>
    </location>
</feature>
<organism evidence="4">
    <name type="scientific">Onchocerca ochengi</name>
    <name type="common">Filarial nematode worm</name>
    <dbReference type="NCBI Taxonomy" id="42157"/>
    <lineage>
        <taxon>Eukaryota</taxon>
        <taxon>Metazoa</taxon>
        <taxon>Ecdysozoa</taxon>
        <taxon>Nematoda</taxon>
        <taxon>Chromadorea</taxon>
        <taxon>Rhabditida</taxon>
        <taxon>Spirurina</taxon>
        <taxon>Spiruromorpha</taxon>
        <taxon>Filarioidea</taxon>
        <taxon>Onchocercidae</taxon>
        <taxon>Onchocerca</taxon>
    </lineage>
</organism>
<dbReference type="Proteomes" id="UP000271087">
    <property type="component" value="Unassembled WGS sequence"/>
</dbReference>
<protein>
    <submittedName>
        <fullName evidence="4">IBB domain-containing protein</fullName>
    </submittedName>
</protein>
<evidence type="ECO:0000313" key="4">
    <source>
        <dbReference type="WBParaSite" id="nOo.2.0.1.t11868-RA"/>
    </source>
</evidence>
<reference evidence="4" key="1">
    <citation type="submission" date="2016-06" db="UniProtKB">
        <authorList>
            <consortium name="WormBaseParasite"/>
        </authorList>
    </citation>
    <scope>IDENTIFICATION</scope>
</reference>
<evidence type="ECO:0000313" key="2">
    <source>
        <dbReference type="EMBL" id="VDM97327.1"/>
    </source>
</evidence>
<keyword evidence="3" id="KW-1185">Reference proteome</keyword>
<gene>
    <name evidence="2" type="ORF">NOO_LOCUS11868</name>
</gene>
<feature type="compositionally biased region" description="Basic and acidic residues" evidence="1">
    <location>
        <begin position="18"/>
        <end position="29"/>
    </location>
</feature>
<proteinExistence type="predicted"/>
<reference evidence="2 3" key="2">
    <citation type="submission" date="2018-08" db="EMBL/GenBank/DDBJ databases">
        <authorList>
            <person name="Laetsch R D."/>
            <person name="Stevens L."/>
            <person name="Kumar S."/>
            <person name="Blaxter L. M."/>
        </authorList>
    </citation>
    <scope>NUCLEOTIDE SEQUENCE [LARGE SCALE GENOMIC DNA]</scope>
</reference>
<feature type="region of interest" description="Disordered" evidence="1">
    <location>
        <begin position="16"/>
        <end position="64"/>
    </location>
</feature>
<name>A0A182EUN6_ONCOC</name>
<evidence type="ECO:0000256" key="1">
    <source>
        <dbReference type="SAM" id="MobiDB-lite"/>
    </source>
</evidence>
<dbReference type="WBParaSite" id="nOo.2.0.1.t11868-RA">
    <property type="protein sequence ID" value="nOo.2.0.1.t11868-RA"/>
    <property type="gene ID" value="nOo.2.0.1.g11868"/>
</dbReference>
<sequence length="88" mass="10345">MSRRTRAAQRMQRLIANRNEEERTSATERRRQRMTRMRAERRAARLEDARLRKRRSSSAVSDRKRFDSAVYLASKVFNGSDGSSIEVV</sequence>